<feature type="region of interest" description="Disordered" evidence="1">
    <location>
        <begin position="45"/>
        <end position="70"/>
    </location>
</feature>
<keyword evidence="4" id="KW-1185">Reference proteome</keyword>
<proteinExistence type="predicted"/>
<dbReference type="Proteomes" id="UP000324748">
    <property type="component" value="Unassembled WGS sequence"/>
</dbReference>
<feature type="chain" id="PRO_5022835719" evidence="2">
    <location>
        <begin position="26"/>
        <end position="101"/>
    </location>
</feature>
<evidence type="ECO:0000313" key="4">
    <source>
        <dbReference type="Proteomes" id="UP000324748"/>
    </source>
</evidence>
<keyword evidence="2" id="KW-0732">Signal</keyword>
<dbReference type="OrthoDB" id="2498180at2759"/>
<evidence type="ECO:0000256" key="1">
    <source>
        <dbReference type="SAM" id="MobiDB-lite"/>
    </source>
</evidence>
<feature type="signal peptide" evidence="2">
    <location>
        <begin position="1"/>
        <end position="25"/>
    </location>
</feature>
<sequence length="101" mass="11510">MTRIFFDWLLGFHWVTICYFSLSSAAPPKLLNVESEGLREARLGKSSEADSDMFQGLESLESPRDSKKRRITEEFPSDFVDLLNNFSANEKGKPIIDNPHS</sequence>
<organism evidence="3 4">
    <name type="scientific">Puccinia graminis f. sp. tritici</name>
    <dbReference type="NCBI Taxonomy" id="56615"/>
    <lineage>
        <taxon>Eukaryota</taxon>
        <taxon>Fungi</taxon>
        <taxon>Dikarya</taxon>
        <taxon>Basidiomycota</taxon>
        <taxon>Pucciniomycotina</taxon>
        <taxon>Pucciniomycetes</taxon>
        <taxon>Pucciniales</taxon>
        <taxon>Pucciniaceae</taxon>
        <taxon>Puccinia</taxon>
    </lineage>
</organism>
<dbReference type="EMBL" id="VSWC01000106">
    <property type="protein sequence ID" value="KAA1085901.1"/>
    <property type="molecule type" value="Genomic_DNA"/>
</dbReference>
<protein>
    <submittedName>
        <fullName evidence="3">Uncharacterized protein</fullName>
    </submittedName>
</protein>
<accession>A0A5B0N9B2</accession>
<name>A0A5B0N9B2_PUCGR</name>
<dbReference type="AlphaFoldDB" id="A0A5B0N9B2"/>
<comment type="caution">
    <text evidence="3">The sequence shown here is derived from an EMBL/GenBank/DDBJ whole genome shotgun (WGS) entry which is preliminary data.</text>
</comment>
<evidence type="ECO:0000313" key="3">
    <source>
        <dbReference type="EMBL" id="KAA1085901.1"/>
    </source>
</evidence>
<evidence type="ECO:0000256" key="2">
    <source>
        <dbReference type="SAM" id="SignalP"/>
    </source>
</evidence>
<gene>
    <name evidence="3" type="ORF">PGT21_023307</name>
</gene>
<reference evidence="3 4" key="1">
    <citation type="submission" date="2019-05" db="EMBL/GenBank/DDBJ databases">
        <title>Emergence of the Ug99 lineage of the wheat stem rust pathogen through somatic hybridization.</title>
        <authorList>
            <person name="Li F."/>
            <person name="Upadhyaya N.M."/>
            <person name="Sperschneider J."/>
            <person name="Matny O."/>
            <person name="Nguyen-Phuc H."/>
            <person name="Mago R."/>
            <person name="Raley C."/>
            <person name="Miller M.E."/>
            <person name="Silverstein K.A.T."/>
            <person name="Henningsen E."/>
            <person name="Hirsch C.D."/>
            <person name="Visser B."/>
            <person name="Pretorius Z.A."/>
            <person name="Steffenson B.J."/>
            <person name="Schwessinger B."/>
            <person name="Dodds P.N."/>
            <person name="Figueroa M."/>
        </authorList>
    </citation>
    <scope>NUCLEOTIDE SEQUENCE [LARGE SCALE GENOMIC DNA]</scope>
    <source>
        <strain evidence="3">21-0</strain>
    </source>
</reference>